<accession>A0A6I5RPF8</accession>
<dbReference type="RefSeq" id="WP_163934114.1">
    <property type="nucleotide sequence ID" value="NZ_BMQU01000006.1"/>
</dbReference>
<feature type="signal peptide" evidence="4">
    <location>
        <begin position="1"/>
        <end position="19"/>
    </location>
</feature>
<evidence type="ECO:0000256" key="3">
    <source>
        <dbReference type="ARBA" id="ARBA00023237"/>
    </source>
</evidence>
<keyword evidence="4" id="KW-0732">Signal</keyword>
<dbReference type="Pfam" id="PF03865">
    <property type="entry name" value="ShlB"/>
    <property type="match status" value="1"/>
</dbReference>
<keyword evidence="8" id="KW-1185">Reference proteome</keyword>
<name>A0A6I5RPF8_9PSED</name>
<evidence type="ECO:0000256" key="4">
    <source>
        <dbReference type="SAM" id="SignalP"/>
    </source>
</evidence>
<dbReference type="InterPro" id="IPR051544">
    <property type="entry name" value="TPS_OM_transporter"/>
</dbReference>
<gene>
    <name evidence="7" type="ORF">G3O07_07065</name>
</gene>
<keyword evidence="1" id="KW-0472">Membrane</keyword>
<feature type="domain" description="Polypeptide-transport-associated ShlB-type" evidence="6">
    <location>
        <begin position="73"/>
        <end position="145"/>
    </location>
</feature>
<evidence type="ECO:0000259" key="6">
    <source>
        <dbReference type="Pfam" id="PF08479"/>
    </source>
</evidence>
<evidence type="ECO:0000313" key="7">
    <source>
        <dbReference type="EMBL" id="NES09541.1"/>
    </source>
</evidence>
<comment type="caution">
    <text evidence="7">The sequence shown here is derived from an EMBL/GenBank/DDBJ whole genome shotgun (WGS) entry which is preliminary data.</text>
</comment>
<organism evidence="7 8">
    <name type="scientific">Pseudomonas laurentiana</name>
    <dbReference type="NCBI Taxonomy" id="2364649"/>
    <lineage>
        <taxon>Bacteria</taxon>
        <taxon>Pseudomonadati</taxon>
        <taxon>Pseudomonadota</taxon>
        <taxon>Gammaproteobacteria</taxon>
        <taxon>Pseudomonadales</taxon>
        <taxon>Pseudomonadaceae</taxon>
        <taxon>Pseudomonas</taxon>
    </lineage>
</organism>
<dbReference type="GO" id="GO:0098046">
    <property type="term" value="C:type V protein secretion system complex"/>
    <property type="evidence" value="ECO:0007669"/>
    <property type="project" value="TreeGrafter"/>
</dbReference>
<dbReference type="GO" id="GO:0008320">
    <property type="term" value="F:protein transmembrane transporter activity"/>
    <property type="evidence" value="ECO:0007669"/>
    <property type="project" value="TreeGrafter"/>
</dbReference>
<dbReference type="PANTHER" id="PTHR34597">
    <property type="entry name" value="SLR1661 PROTEIN"/>
    <property type="match status" value="1"/>
</dbReference>
<protein>
    <submittedName>
        <fullName evidence="7">ShlB/FhaC/HecB family hemolysin secretion/activation protein</fullName>
    </submittedName>
</protein>
<dbReference type="InterPro" id="IPR013686">
    <property type="entry name" value="Polypept-transport_assoc_ShlB"/>
</dbReference>
<dbReference type="AlphaFoldDB" id="A0A6I5RPF8"/>
<dbReference type="Proteomes" id="UP000471751">
    <property type="component" value="Unassembled WGS sequence"/>
</dbReference>
<keyword evidence="2" id="KW-0812">Transmembrane</keyword>
<dbReference type="EMBL" id="JAAHBT010000059">
    <property type="protein sequence ID" value="NES09541.1"/>
    <property type="molecule type" value="Genomic_DNA"/>
</dbReference>
<proteinExistence type="predicted"/>
<feature type="domain" description="Haemolysin activator HlyB C-terminal" evidence="5">
    <location>
        <begin position="381"/>
        <end position="517"/>
    </location>
</feature>
<evidence type="ECO:0000259" key="5">
    <source>
        <dbReference type="Pfam" id="PF03865"/>
    </source>
</evidence>
<dbReference type="Pfam" id="PF08479">
    <property type="entry name" value="POTRA_2"/>
    <property type="match status" value="1"/>
</dbReference>
<dbReference type="PANTHER" id="PTHR34597:SF6">
    <property type="entry name" value="BLR6126 PROTEIN"/>
    <property type="match status" value="1"/>
</dbReference>
<keyword evidence="3" id="KW-0998">Cell outer membrane</keyword>
<keyword evidence="1" id="KW-1134">Transmembrane beta strand</keyword>
<evidence type="ECO:0000256" key="2">
    <source>
        <dbReference type="ARBA" id="ARBA00022692"/>
    </source>
</evidence>
<dbReference type="Gene3D" id="3.10.20.310">
    <property type="entry name" value="membrane protein fhac"/>
    <property type="match status" value="1"/>
</dbReference>
<evidence type="ECO:0000256" key="1">
    <source>
        <dbReference type="ARBA" id="ARBA00022452"/>
    </source>
</evidence>
<dbReference type="InterPro" id="IPR005565">
    <property type="entry name" value="Hemolysn_activator_HlyB_C"/>
</dbReference>
<feature type="chain" id="PRO_5026147187" evidence="4">
    <location>
        <begin position="20"/>
        <end position="555"/>
    </location>
</feature>
<dbReference type="Gene3D" id="2.40.160.50">
    <property type="entry name" value="membrane protein fhac: a member of the omp85/tpsb transporter family"/>
    <property type="match status" value="1"/>
</dbReference>
<evidence type="ECO:0000313" key="8">
    <source>
        <dbReference type="Proteomes" id="UP000471751"/>
    </source>
</evidence>
<sequence>MRSMTLALLGLSWGCGVCADALQNDLNRSAIERYLPTSNLPIDAYRPVAADVFVASPRPPLLRLPTGTRVWFRKVHFEGGTVYPLSDLKDNYQDLMERAVTLNEVLEATARLTERYHRDGYFLSYAVVPDQDFSEGYLRVVLVEGYLRDVELRGDVGPVSAYLASLADRIKAERPLTRQTFERYTSLMSHVPGVTLKGLLSPASSSDGAARLIVRASRKPLAATLVLNDGSRADPQALLSLDSQSQTALGEQLSVRGLFAPGDDHQRYYRLDYAQYLDSEGSQLNLAASTFRTESDTPLRFRDGRELLRDWRSDSVSAGLSQPLIAGPDEWLNVAARLYAVRDRIDYRADGTALNPSVETDTRVLSFEGEWRKADEQQLRIISGGVYQGLDYLGAKTSSDYDLDFLRLRVSGVQRDRFFDNWQGVASGILYWSDDSLPDSERAVFGGQHFGRGYPVDQASGDKGWGAAYEVNYSVIRESRLLKVLQPYGVLDTAQAWFNTLDVRSAHLSSLALGVRMGDLRDYNLSLEIAKPLADVAFDSADRQPRFTVSVSLRL</sequence>
<reference evidence="7 8" key="1">
    <citation type="submission" date="2020-02" db="EMBL/GenBank/DDBJ databases">
        <title>Broccoli isolated Pseudomonas sp.</title>
        <authorList>
            <person name="Fujikawa T."/>
            <person name="Sawada H."/>
        </authorList>
    </citation>
    <scope>NUCLEOTIDE SEQUENCE [LARGE SCALE GENOMIC DNA]</scope>
    <source>
        <strain evidence="7 8">JCM 32154</strain>
    </source>
</reference>
<dbReference type="GO" id="GO:0046819">
    <property type="term" value="P:protein secretion by the type V secretion system"/>
    <property type="evidence" value="ECO:0007669"/>
    <property type="project" value="TreeGrafter"/>
</dbReference>